<organism evidence="2 3">
    <name type="scientific">Aspergillus transmontanensis</name>
    <dbReference type="NCBI Taxonomy" id="1034304"/>
    <lineage>
        <taxon>Eukaryota</taxon>
        <taxon>Fungi</taxon>
        <taxon>Dikarya</taxon>
        <taxon>Ascomycota</taxon>
        <taxon>Pezizomycotina</taxon>
        <taxon>Eurotiomycetes</taxon>
        <taxon>Eurotiomycetidae</taxon>
        <taxon>Eurotiales</taxon>
        <taxon>Aspergillaceae</taxon>
        <taxon>Aspergillus</taxon>
        <taxon>Aspergillus subgen. Circumdati</taxon>
    </lineage>
</organism>
<protein>
    <submittedName>
        <fullName evidence="2">Uncharacterized protein</fullName>
    </submittedName>
</protein>
<name>A0A5N6WEQ8_9EURO</name>
<keyword evidence="1" id="KW-0812">Transmembrane</keyword>
<evidence type="ECO:0000256" key="1">
    <source>
        <dbReference type="SAM" id="Phobius"/>
    </source>
</evidence>
<reference evidence="3" key="1">
    <citation type="submission" date="2019-04" db="EMBL/GenBank/DDBJ databases">
        <title>Friends and foes A comparative genomics studyof 23 Aspergillus species from section Flavi.</title>
        <authorList>
            <consortium name="DOE Joint Genome Institute"/>
            <person name="Kjaerbolling I."/>
            <person name="Vesth T."/>
            <person name="Frisvad J.C."/>
            <person name="Nybo J.L."/>
            <person name="Theobald S."/>
            <person name="Kildgaard S."/>
            <person name="Isbrandt T."/>
            <person name="Kuo A."/>
            <person name="Sato A."/>
            <person name="Lyhne E.K."/>
            <person name="Kogle M.E."/>
            <person name="Wiebenga A."/>
            <person name="Kun R.S."/>
            <person name="Lubbers R.J."/>
            <person name="Makela M.R."/>
            <person name="Barry K."/>
            <person name="Chovatia M."/>
            <person name="Clum A."/>
            <person name="Daum C."/>
            <person name="Haridas S."/>
            <person name="He G."/>
            <person name="LaButti K."/>
            <person name="Lipzen A."/>
            <person name="Mondo S."/>
            <person name="Riley R."/>
            <person name="Salamov A."/>
            <person name="Simmons B.A."/>
            <person name="Magnuson J.K."/>
            <person name="Henrissat B."/>
            <person name="Mortensen U.H."/>
            <person name="Larsen T.O."/>
            <person name="Devries R.P."/>
            <person name="Grigoriev I.V."/>
            <person name="Machida M."/>
            <person name="Baker S.E."/>
            <person name="Andersen M.R."/>
        </authorList>
    </citation>
    <scope>NUCLEOTIDE SEQUENCE [LARGE SCALE GENOMIC DNA]</scope>
    <source>
        <strain evidence="3">CBS 130015</strain>
    </source>
</reference>
<dbReference type="Proteomes" id="UP000325433">
    <property type="component" value="Unassembled WGS sequence"/>
</dbReference>
<keyword evidence="1" id="KW-1133">Transmembrane helix</keyword>
<dbReference type="EMBL" id="ML738295">
    <property type="protein sequence ID" value="KAE8318906.1"/>
    <property type="molecule type" value="Genomic_DNA"/>
</dbReference>
<keyword evidence="3" id="KW-1185">Reference proteome</keyword>
<dbReference type="AlphaFoldDB" id="A0A5N6WEQ8"/>
<gene>
    <name evidence="2" type="ORF">BDV41DRAFT_520369</name>
</gene>
<sequence>MCTGSLIPGLIYMVVVLRIICPYHLLYDLWKCPEPRKEVHPMFFLIQPTLFQSG</sequence>
<evidence type="ECO:0000313" key="2">
    <source>
        <dbReference type="EMBL" id="KAE8318906.1"/>
    </source>
</evidence>
<accession>A0A5N6WEQ8</accession>
<proteinExistence type="predicted"/>
<feature type="transmembrane region" description="Helical" evidence="1">
    <location>
        <begin position="6"/>
        <end position="27"/>
    </location>
</feature>
<keyword evidence="1" id="KW-0472">Membrane</keyword>
<evidence type="ECO:0000313" key="3">
    <source>
        <dbReference type="Proteomes" id="UP000325433"/>
    </source>
</evidence>